<dbReference type="Gene3D" id="1.10.1040.10">
    <property type="entry name" value="N-(1-d-carboxylethyl)-l-norvaline Dehydrogenase, domain 2"/>
    <property type="match status" value="1"/>
</dbReference>
<dbReference type="STRING" id="1454373.ACMU_13340"/>
<dbReference type="InterPro" id="IPR013118">
    <property type="entry name" value="Mannitol_DH_C"/>
</dbReference>
<dbReference type="Pfam" id="PF08125">
    <property type="entry name" value="Mannitol_dh_C"/>
    <property type="match status" value="1"/>
</dbReference>
<dbReference type="PANTHER" id="PTHR30524">
    <property type="entry name" value="MANNITOL-1-PHOSPHATE 5-DEHYDROGENASE"/>
    <property type="match status" value="1"/>
</dbReference>
<evidence type="ECO:0000259" key="3">
    <source>
        <dbReference type="Pfam" id="PF01232"/>
    </source>
</evidence>
<feature type="domain" description="Mannitol dehydrogenase N-terminal" evidence="3">
    <location>
        <begin position="6"/>
        <end position="221"/>
    </location>
</feature>
<accession>A0A037ZHQ5</accession>
<dbReference type="Proteomes" id="UP000026249">
    <property type="component" value="Unassembled WGS sequence"/>
</dbReference>
<keyword evidence="6" id="KW-1185">Reference proteome</keyword>
<feature type="domain" description="Mannitol dehydrogenase C-terminal" evidence="4">
    <location>
        <begin position="240"/>
        <end position="342"/>
    </location>
</feature>
<dbReference type="EMBL" id="JFKE01000004">
    <property type="protein sequence ID" value="KAJ55668.1"/>
    <property type="molecule type" value="Genomic_DNA"/>
</dbReference>
<dbReference type="RefSeq" id="WP_035259551.1">
    <property type="nucleotide sequence ID" value="NZ_JFKE01000004.1"/>
</dbReference>
<dbReference type="OrthoDB" id="271711at2"/>
<comment type="caution">
    <text evidence="5">The sequence shown here is derived from an EMBL/GenBank/DDBJ whole genome shotgun (WGS) entry which is preliminary data.</text>
</comment>
<dbReference type="GO" id="GO:0016491">
    <property type="term" value="F:oxidoreductase activity"/>
    <property type="evidence" value="ECO:0007669"/>
    <property type="project" value="UniProtKB-KW"/>
</dbReference>
<dbReference type="InterPro" id="IPR008927">
    <property type="entry name" value="6-PGluconate_DH-like_C_sf"/>
</dbReference>
<evidence type="ECO:0000313" key="6">
    <source>
        <dbReference type="Proteomes" id="UP000026249"/>
    </source>
</evidence>
<evidence type="ECO:0000313" key="5">
    <source>
        <dbReference type="EMBL" id="KAJ55668.1"/>
    </source>
</evidence>
<reference evidence="5 6" key="1">
    <citation type="submission" date="2014-03" db="EMBL/GenBank/DDBJ databases">
        <title>Draft Genome Sequence of Actibacterium mucosum KCTC 23349, a Marine Alphaproteobacterium with Complex Ionic Requirements Isolated from Mediterranean Seawater at Malvarrosa Beach, Valencia, Spain.</title>
        <authorList>
            <person name="Arahal D.R."/>
            <person name="Shao Z."/>
            <person name="Lai Q."/>
            <person name="Pujalte M.J."/>
        </authorList>
    </citation>
    <scope>NUCLEOTIDE SEQUENCE [LARGE SCALE GENOMIC DNA]</scope>
    <source>
        <strain evidence="5 6">KCTC 23349</strain>
    </source>
</reference>
<dbReference type="SUPFAM" id="SSF51735">
    <property type="entry name" value="NAD(P)-binding Rossmann-fold domains"/>
    <property type="match status" value="1"/>
</dbReference>
<dbReference type="Pfam" id="PF01232">
    <property type="entry name" value="Mannitol_dh"/>
    <property type="match status" value="1"/>
</dbReference>
<dbReference type="AlphaFoldDB" id="A0A037ZHQ5"/>
<evidence type="ECO:0000259" key="4">
    <source>
        <dbReference type="Pfam" id="PF08125"/>
    </source>
</evidence>
<dbReference type="InterPro" id="IPR036291">
    <property type="entry name" value="NAD(P)-bd_dom_sf"/>
</dbReference>
<dbReference type="InterPro" id="IPR013131">
    <property type="entry name" value="Mannitol_DH_N"/>
</dbReference>
<keyword evidence="2" id="KW-0520">NAD</keyword>
<evidence type="ECO:0000256" key="1">
    <source>
        <dbReference type="ARBA" id="ARBA00023002"/>
    </source>
</evidence>
<dbReference type="PANTHER" id="PTHR30524:SF0">
    <property type="entry name" value="ALTRONATE OXIDOREDUCTASE-RELATED"/>
    <property type="match status" value="1"/>
</dbReference>
<organism evidence="5 6">
    <name type="scientific">Actibacterium mucosum KCTC 23349</name>
    <dbReference type="NCBI Taxonomy" id="1454373"/>
    <lineage>
        <taxon>Bacteria</taxon>
        <taxon>Pseudomonadati</taxon>
        <taxon>Pseudomonadota</taxon>
        <taxon>Alphaproteobacteria</taxon>
        <taxon>Rhodobacterales</taxon>
        <taxon>Roseobacteraceae</taxon>
        <taxon>Actibacterium</taxon>
    </lineage>
</organism>
<proteinExistence type="predicted"/>
<evidence type="ECO:0000256" key="2">
    <source>
        <dbReference type="ARBA" id="ARBA00023027"/>
    </source>
</evidence>
<protein>
    <submittedName>
        <fullName evidence="5">D-mannonate oxidoreductase</fullName>
    </submittedName>
</protein>
<name>A0A037ZHQ5_9RHOB</name>
<dbReference type="InterPro" id="IPR013328">
    <property type="entry name" value="6PGD_dom2"/>
</dbReference>
<dbReference type="Gene3D" id="3.40.50.720">
    <property type="entry name" value="NAD(P)-binding Rossmann-like Domain"/>
    <property type="match status" value="1"/>
</dbReference>
<keyword evidence="1" id="KW-0560">Oxidoreductase</keyword>
<dbReference type="SUPFAM" id="SSF48179">
    <property type="entry name" value="6-phosphogluconate dehydrogenase C-terminal domain-like"/>
    <property type="match status" value="1"/>
</dbReference>
<sequence length="369" mass="40387">MPTTPILQFGTSRFLQAHADLFVSEAMDRGQALGPITVVQTSGSADRAHRVRALAAQGGFPVRIRGVQSGTLIDEERNVRSVARALSTRTDLNEVQRIMVEEAQIILSNTSDAGFRPTSADNGPVFDQAMSFPAKLTHLLFARFRAGGNPIQVMPAELVTRNGDVLRGLVREIAAPLSNEFDAWIDSNVTFVNSLVDRIVSEPIDPAGAVAEPYALWAIEDCPGLVLPCKHPDMQVVPALEPIETRKLFLLNLGHTYLVAGWLSRGKSGAVFVRDLMDDAAIRADLESLYDQEVIPAFVSAGQGNEARAYVQDVLDRFANPFLDHKLDDIAQNHTEKLQRRVEAFCDWANGLGANEPMPRLRAIVKAQA</sequence>
<gene>
    <name evidence="5" type="ORF">ACMU_13340</name>
</gene>